<sequence length="124" mass="13294">MSALVQSTRSQQLCTGERHIMMSALLQSMRSQQLCTGKALFNDVCPGPEQEVSAAVHREGPSNDVCPAPEHQVSAAVHREVPSNDGCPAPEHEVSAAVHREGPLMMSALLQSMSCQQLCTGKAR</sequence>
<reference evidence="1" key="1">
    <citation type="journal article" date="2022" name="bioRxiv">
        <title>Sequencing and chromosome-scale assembly of the giantPleurodeles waltlgenome.</title>
        <authorList>
            <person name="Brown T."/>
            <person name="Elewa A."/>
            <person name="Iarovenko S."/>
            <person name="Subramanian E."/>
            <person name="Araus A.J."/>
            <person name="Petzold A."/>
            <person name="Susuki M."/>
            <person name="Suzuki K.-i.T."/>
            <person name="Hayashi T."/>
            <person name="Toyoda A."/>
            <person name="Oliveira C."/>
            <person name="Osipova E."/>
            <person name="Leigh N.D."/>
            <person name="Simon A."/>
            <person name="Yun M.H."/>
        </authorList>
    </citation>
    <scope>NUCLEOTIDE SEQUENCE</scope>
    <source>
        <strain evidence="1">20211129_DDA</strain>
        <tissue evidence="1">Liver</tissue>
    </source>
</reference>
<dbReference type="Proteomes" id="UP001066276">
    <property type="component" value="Chromosome 9"/>
</dbReference>
<accession>A0AAV7MG08</accession>
<proteinExistence type="predicted"/>
<dbReference type="AlphaFoldDB" id="A0AAV7MG08"/>
<evidence type="ECO:0000313" key="2">
    <source>
        <dbReference type="Proteomes" id="UP001066276"/>
    </source>
</evidence>
<name>A0AAV7MG08_PLEWA</name>
<evidence type="ECO:0000313" key="1">
    <source>
        <dbReference type="EMBL" id="KAJ1102690.1"/>
    </source>
</evidence>
<gene>
    <name evidence="1" type="ORF">NDU88_000134</name>
</gene>
<dbReference type="EMBL" id="JANPWB010000013">
    <property type="protein sequence ID" value="KAJ1102690.1"/>
    <property type="molecule type" value="Genomic_DNA"/>
</dbReference>
<organism evidence="1 2">
    <name type="scientific">Pleurodeles waltl</name>
    <name type="common">Iberian ribbed newt</name>
    <dbReference type="NCBI Taxonomy" id="8319"/>
    <lineage>
        <taxon>Eukaryota</taxon>
        <taxon>Metazoa</taxon>
        <taxon>Chordata</taxon>
        <taxon>Craniata</taxon>
        <taxon>Vertebrata</taxon>
        <taxon>Euteleostomi</taxon>
        <taxon>Amphibia</taxon>
        <taxon>Batrachia</taxon>
        <taxon>Caudata</taxon>
        <taxon>Salamandroidea</taxon>
        <taxon>Salamandridae</taxon>
        <taxon>Pleurodelinae</taxon>
        <taxon>Pleurodeles</taxon>
    </lineage>
</organism>
<keyword evidence="2" id="KW-1185">Reference proteome</keyword>
<protein>
    <submittedName>
        <fullName evidence="1">Uncharacterized protein</fullName>
    </submittedName>
</protein>
<comment type="caution">
    <text evidence="1">The sequence shown here is derived from an EMBL/GenBank/DDBJ whole genome shotgun (WGS) entry which is preliminary data.</text>
</comment>